<dbReference type="EMBL" id="CAJNOT010002860">
    <property type="protein sequence ID" value="CAF1348011.1"/>
    <property type="molecule type" value="Genomic_DNA"/>
</dbReference>
<dbReference type="InterPro" id="IPR050952">
    <property type="entry name" value="TRIM-NHL_E3_ligases"/>
</dbReference>
<evidence type="ECO:0000256" key="2">
    <source>
        <dbReference type="PROSITE-ProRule" id="PRU00504"/>
    </source>
</evidence>
<proteinExistence type="predicted"/>
<dbReference type="PROSITE" id="PS51125">
    <property type="entry name" value="NHL"/>
    <property type="match status" value="1"/>
</dbReference>
<dbReference type="GO" id="GO:0008270">
    <property type="term" value="F:zinc ion binding"/>
    <property type="evidence" value="ECO:0007669"/>
    <property type="project" value="UniProtKB-KW"/>
</dbReference>
<dbReference type="SUPFAM" id="SSF63825">
    <property type="entry name" value="YWTD domain"/>
    <property type="match status" value="1"/>
</dbReference>
<keyword evidence="1" id="KW-0677">Repeat</keyword>
<comment type="caution">
    <text evidence="4">The sequence shown here is derived from an EMBL/GenBank/DDBJ whole genome shotgun (WGS) entry which is preliminary data.</text>
</comment>
<feature type="repeat" description="NHL" evidence="2">
    <location>
        <begin position="103"/>
        <end position="146"/>
    </location>
</feature>
<dbReference type="Pfam" id="PF01436">
    <property type="entry name" value="NHL"/>
    <property type="match status" value="1"/>
</dbReference>
<dbReference type="PANTHER" id="PTHR24104:SF25">
    <property type="entry name" value="PROTEIN LIN-41"/>
    <property type="match status" value="1"/>
</dbReference>
<evidence type="ECO:0000313" key="4">
    <source>
        <dbReference type="EMBL" id="CAF3795191.1"/>
    </source>
</evidence>
<dbReference type="InterPro" id="IPR011042">
    <property type="entry name" value="6-blade_b-propeller_TolB-like"/>
</dbReference>
<gene>
    <name evidence="4" type="ORF">JBS370_LOCUS14980</name>
    <name evidence="3" type="ORF">ZHD862_LOCUS30405</name>
</gene>
<dbReference type="Gene3D" id="2.120.10.30">
    <property type="entry name" value="TolB, C-terminal domain"/>
    <property type="match status" value="1"/>
</dbReference>
<evidence type="ECO:0000313" key="3">
    <source>
        <dbReference type="EMBL" id="CAF1348011.1"/>
    </source>
</evidence>
<dbReference type="CDD" id="cd05819">
    <property type="entry name" value="NHL"/>
    <property type="match status" value="1"/>
</dbReference>
<sequence length="197" mass="21357">MHRLLTGSGSNSSIVLNGPSGIVRDPNSNILYIACVYNHEIVSYPSGNIVAGGNGQGINRTQLKSPIRLVYDSFSNSFIIGNFGAHNIIRWSLGASNWTHIVGSISGSLGNTSTLLNQPVGVTLDHMGNIYVADSGNHRIQLILNGQSEGTTVAGINGIYGSNSTLLYRPYWVKLDNQLNLYVADTFNGRIQKFLRY</sequence>
<dbReference type="AlphaFoldDB" id="A0A819BJB0"/>
<reference evidence="4" key="1">
    <citation type="submission" date="2021-02" db="EMBL/GenBank/DDBJ databases">
        <authorList>
            <person name="Nowell W R."/>
        </authorList>
    </citation>
    <scope>NUCLEOTIDE SEQUENCE</scope>
</reference>
<dbReference type="PANTHER" id="PTHR24104">
    <property type="entry name" value="E3 UBIQUITIN-PROTEIN LIGASE NHLRC1-RELATED"/>
    <property type="match status" value="1"/>
</dbReference>
<organism evidence="4 5">
    <name type="scientific">Rotaria sordida</name>
    <dbReference type="NCBI Taxonomy" id="392033"/>
    <lineage>
        <taxon>Eukaryota</taxon>
        <taxon>Metazoa</taxon>
        <taxon>Spiralia</taxon>
        <taxon>Gnathifera</taxon>
        <taxon>Rotifera</taxon>
        <taxon>Eurotatoria</taxon>
        <taxon>Bdelloidea</taxon>
        <taxon>Philodinida</taxon>
        <taxon>Philodinidae</taxon>
        <taxon>Rotaria</taxon>
    </lineage>
</organism>
<dbReference type="Proteomes" id="UP000663864">
    <property type="component" value="Unassembled WGS sequence"/>
</dbReference>
<dbReference type="Proteomes" id="UP000663836">
    <property type="component" value="Unassembled WGS sequence"/>
</dbReference>
<dbReference type="InterPro" id="IPR001258">
    <property type="entry name" value="NHL_repeat"/>
</dbReference>
<evidence type="ECO:0000256" key="1">
    <source>
        <dbReference type="ARBA" id="ARBA00022737"/>
    </source>
</evidence>
<protein>
    <recommendedName>
        <fullName evidence="6">NHL repeat protein</fullName>
    </recommendedName>
</protein>
<name>A0A819BJB0_9BILA</name>
<dbReference type="EMBL" id="CAJOBD010001396">
    <property type="protein sequence ID" value="CAF3795191.1"/>
    <property type="molecule type" value="Genomic_DNA"/>
</dbReference>
<evidence type="ECO:0000313" key="5">
    <source>
        <dbReference type="Proteomes" id="UP000663836"/>
    </source>
</evidence>
<accession>A0A819BJB0</accession>
<evidence type="ECO:0008006" key="6">
    <source>
        <dbReference type="Google" id="ProtNLM"/>
    </source>
</evidence>